<dbReference type="InterPro" id="IPR005583">
    <property type="entry name" value="YaaA"/>
</dbReference>
<evidence type="ECO:0000313" key="3">
    <source>
        <dbReference type="Proteomes" id="UP000218831"/>
    </source>
</evidence>
<dbReference type="EMBL" id="NSKE01000005">
    <property type="protein sequence ID" value="PAU94117.1"/>
    <property type="molecule type" value="Genomic_DNA"/>
</dbReference>
<dbReference type="NCBIfam" id="NF002542">
    <property type="entry name" value="PRK02101.1-3"/>
    <property type="match status" value="1"/>
</dbReference>
<dbReference type="Pfam" id="PF03883">
    <property type="entry name" value="H2O2_YaaD"/>
    <property type="match status" value="1"/>
</dbReference>
<comment type="similarity">
    <text evidence="1">Belongs to the UPF0246 family.</text>
</comment>
<evidence type="ECO:0000256" key="1">
    <source>
        <dbReference type="HAMAP-Rule" id="MF_00652"/>
    </source>
</evidence>
<dbReference type="PANTHER" id="PTHR30283">
    <property type="entry name" value="PEROXIDE STRESS RESPONSE PROTEIN YAAA"/>
    <property type="match status" value="1"/>
</dbReference>
<dbReference type="Proteomes" id="UP000218831">
    <property type="component" value="Unassembled WGS sequence"/>
</dbReference>
<dbReference type="GO" id="GO:0005829">
    <property type="term" value="C:cytosol"/>
    <property type="evidence" value="ECO:0007669"/>
    <property type="project" value="TreeGrafter"/>
</dbReference>
<dbReference type="HAMAP" id="MF_00652">
    <property type="entry name" value="UPF0246"/>
    <property type="match status" value="1"/>
</dbReference>
<sequence>MKIVISPAKSLDYESELPTDKATQPRFLDEAETLNNELAQKSKDELKDLMDISQNLADLNYERYQKFSTPFNKDNARPCIYAFNGSAYKELDAYSIDKNHIDTLQDSLRILSGMYGILRPLDLMQPYRLEMGTKMQVNGHDRLYDFWADSLTEALNKELKDDELFVNLASKEYFKALQPDKLKVDVIKPKFKDFKNGNLKTIGFYAKKNRGTMARYLIENKVDSYEGLLGFNGNDYSYSEEHTEDKKEPVFIR</sequence>
<dbReference type="PANTHER" id="PTHR30283:SF4">
    <property type="entry name" value="PEROXIDE STRESS RESISTANCE PROTEIN YAAA"/>
    <property type="match status" value="1"/>
</dbReference>
<organism evidence="2 3">
    <name type="scientific">Fodinibius salipaludis</name>
    <dbReference type="NCBI Taxonomy" id="2032627"/>
    <lineage>
        <taxon>Bacteria</taxon>
        <taxon>Pseudomonadati</taxon>
        <taxon>Balneolota</taxon>
        <taxon>Balneolia</taxon>
        <taxon>Balneolales</taxon>
        <taxon>Balneolaceae</taxon>
        <taxon>Fodinibius</taxon>
    </lineage>
</organism>
<name>A0A2A2GB75_9BACT</name>
<evidence type="ECO:0000313" key="2">
    <source>
        <dbReference type="EMBL" id="PAU94117.1"/>
    </source>
</evidence>
<dbReference type="RefSeq" id="WP_095606248.1">
    <property type="nucleotide sequence ID" value="NZ_NSKE01000005.1"/>
</dbReference>
<dbReference type="AlphaFoldDB" id="A0A2A2GB75"/>
<dbReference type="GO" id="GO:0033194">
    <property type="term" value="P:response to hydroperoxide"/>
    <property type="evidence" value="ECO:0007669"/>
    <property type="project" value="TreeGrafter"/>
</dbReference>
<comment type="caution">
    <text evidence="2">The sequence shown here is derived from an EMBL/GenBank/DDBJ whole genome shotgun (WGS) entry which is preliminary data.</text>
</comment>
<accession>A0A2A2GB75</accession>
<dbReference type="OrthoDB" id="9777133at2"/>
<protein>
    <recommendedName>
        <fullName evidence="1">UPF0246 protein CK503_07850</fullName>
    </recommendedName>
</protein>
<reference evidence="2 3" key="1">
    <citation type="submission" date="2017-08" db="EMBL/GenBank/DDBJ databases">
        <title>Aliifodinibius alkalisoli sp. nov., isolated from saline alkaline soil.</title>
        <authorList>
            <person name="Liu D."/>
            <person name="Zhang G."/>
        </authorList>
    </citation>
    <scope>NUCLEOTIDE SEQUENCE [LARGE SCALE GENOMIC DNA]</scope>
    <source>
        <strain evidence="2 3">WN023</strain>
    </source>
</reference>
<proteinExistence type="inferred from homology"/>
<gene>
    <name evidence="2" type="ORF">CK503_07850</name>
</gene>
<keyword evidence="3" id="KW-1185">Reference proteome</keyword>